<dbReference type="Gene3D" id="1.20.58.70">
    <property type="match status" value="1"/>
</dbReference>
<evidence type="ECO:0000256" key="5">
    <source>
        <dbReference type="ARBA" id="ARBA00023054"/>
    </source>
</evidence>
<keyword evidence="4 8" id="KW-1133">Transmembrane helix</keyword>
<dbReference type="Pfam" id="PF05739">
    <property type="entry name" value="SNARE"/>
    <property type="match status" value="1"/>
</dbReference>
<gene>
    <name evidence="10" type="primary">SSO2</name>
    <name evidence="10" type="ORF">IMSHALPRED_010458</name>
</gene>
<keyword evidence="5" id="KW-0175">Coiled coil</keyword>
<evidence type="ECO:0000313" key="11">
    <source>
        <dbReference type="Proteomes" id="UP000664534"/>
    </source>
</evidence>
<evidence type="ECO:0000256" key="7">
    <source>
        <dbReference type="SAM" id="MobiDB-lite"/>
    </source>
</evidence>
<dbReference type="GO" id="GO:0000149">
    <property type="term" value="F:SNARE binding"/>
    <property type="evidence" value="ECO:0007669"/>
    <property type="project" value="TreeGrafter"/>
</dbReference>
<protein>
    <submittedName>
        <fullName evidence="10">Plasma membrane t-SNARE, secretory vesicle fusion</fullName>
    </submittedName>
</protein>
<feature type="region of interest" description="Disordered" evidence="7">
    <location>
        <begin position="1"/>
        <end position="91"/>
    </location>
</feature>
<evidence type="ECO:0000313" key="10">
    <source>
        <dbReference type="EMBL" id="CAF9936089.1"/>
    </source>
</evidence>
<feature type="compositionally biased region" description="Gly residues" evidence="7">
    <location>
        <begin position="7"/>
        <end position="16"/>
    </location>
</feature>
<dbReference type="InterPro" id="IPR000727">
    <property type="entry name" value="T_SNARE_dom"/>
</dbReference>
<evidence type="ECO:0000256" key="3">
    <source>
        <dbReference type="ARBA" id="ARBA00022692"/>
    </source>
</evidence>
<dbReference type="GO" id="GO:0005886">
    <property type="term" value="C:plasma membrane"/>
    <property type="evidence" value="ECO:0007669"/>
    <property type="project" value="TreeGrafter"/>
</dbReference>
<evidence type="ECO:0000259" key="9">
    <source>
        <dbReference type="PROSITE" id="PS50192"/>
    </source>
</evidence>
<sequence>MAQYGGYSNGGGGGYGQANPYEQAGNRYEQQGGRYEQDAGNPYAQQTSNPYASQPAAPQQAYGGRQQQGGYDSRYGQAQTTSGGSSTYPAGAGATGGGYAGGNDVEMTPMNGQASAYGAQPSRDPNAILNECRDIDRGIDEIQRKLERLRFLQRQAIDDSDASQGTHTNREIDTLSSETMTLYRNFAARIKTIKSQKESGDPRNKPQVGLVDRKLKSAINEYQVVEKDYRHKLSAQMERQYRIVRPDASDQEVQEAIQDTSNNQVFSQALLSQNRRGQSQSALRAVQGRHEAIQKIERQMIELAQLFQDMEVAVATQEEQIEGIDENTNKTVDHLEQGNQHLGGAVVKARSARKKKWICFWIVVLIVIIIGVAVGVGVGVAVGGNKKTPNP</sequence>
<comment type="caution">
    <text evidence="10">The sequence shown here is derived from an EMBL/GenBank/DDBJ whole genome shotgun (WGS) entry which is preliminary data.</text>
</comment>
<evidence type="ECO:0000256" key="4">
    <source>
        <dbReference type="ARBA" id="ARBA00022989"/>
    </source>
</evidence>
<dbReference type="AlphaFoldDB" id="A0A8H3G798"/>
<dbReference type="GO" id="GO:0048278">
    <property type="term" value="P:vesicle docking"/>
    <property type="evidence" value="ECO:0007669"/>
    <property type="project" value="TreeGrafter"/>
</dbReference>
<dbReference type="Pfam" id="PF00804">
    <property type="entry name" value="Syntaxin"/>
    <property type="match status" value="1"/>
</dbReference>
<dbReference type="GO" id="GO:0005484">
    <property type="term" value="F:SNAP receptor activity"/>
    <property type="evidence" value="ECO:0007669"/>
    <property type="project" value="TreeGrafter"/>
</dbReference>
<keyword evidence="3 8" id="KW-0812">Transmembrane</keyword>
<dbReference type="SUPFAM" id="SSF47661">
    <property type="entry name" value="t-snare proteins"/>
    <property type="match status" value="1"/>
</dbReference>
<dbReference type="PANTHER" id="PTHR19957:SF380">
    <property type="entry name" value="SYNTAXIN FAMILY PROTEIN"/>
    <property type="match status" value="1"/>
</dbReference>
<dbReference type="FunFam" id="1.20.58.70:FF:000008">
    <property type="entry name" value="Syntaxin family protein"/>
    <property type="match status" value="1"/>
</dbReference>
<name>A0A8H3G798_9LECA</name>
<dbReference type="GO" id="GO:0012505">
    <property type="term" value="C:endomembrane system"/>
    <property type="evidence" value="ECO:0007669"/>
    <property type="project" value="TreeGrafter"/>
</dbReference>
<feature type="transmembrane region" description="Helical" evidence="8">
    <location>
        <begin position="358"/>
        <end position="382"/>
    </location>
</feature>
<dbReference type="GO" id="GO:0006886">
    <property type="term" value="P:intracellular protein transport"/>
    <property type="evidence" value="ECO:0007669"/>
    <property type="project" value="TreeGrafter"/>
</dbReference>
<comment type="similarity">
    <text evidence="2">Belongs to the syntaxin family.</text>
</comment>
<dbReference type="InterPro" id="IPR006011">
    <property type="entry name" value="Syntaxin_N"/>
</dbReference>
<dbReference type="GO" id="GO:0006887">
    <property type="term" value="P:exocytosis"/>
    <property type="evidence" value="ECO:0007669"/>
    <property type="project" value="TreeGrafter"/>
</dbReference>
<dbReference type="Proteomes" id="UP000664534">
    <property type="component" value="Unassembled WGS sequence"/>
</dbReference>
<keyword evidence="6 8" id="KW-0472">Membrane</keyword>
<dbReference type="InterPro" id="IPR045242">
    <property type="entry name" value="Syntaxin"/>
</dbReference>
<feature type="domain" description="T-SNARE coiled-coil homology" evidence="9">
    <location>
        <begin position="283"/>
        <end position="345"/>
    </location>
</feature>
<evidence type="ECO:0000256" key="2">
    <source>
        <dbReference type="ARBA" id="ARBA00009063"/>
    </source>
</evidence>
<feature type="region of interest" description="Disordered" evidence="7">
    <location>
        <begin position="104"/>
        <end position="125"/>
    </location>
</feature>
<keyword evidence="11" id="KW-1185">Reference proteome</keyword>
<evidence type="ECO:0000256" key="8">
    <source>
        <dbReference type="SAM" id="Phobius"/>
    </source>
</evidence>
<dbReference type="PANTHER" id="PTHR19957">
    <property type="entry name" value="SYNTAXIN"/>
    <property type="match status" value="1"/>
</dbReference>
<proteinExistence type="inferred from homology"/>
<accession>A0A8H3G798</accession>
<dbReference type="GO" id="GO:0006906">
    <property type="term" value="P:vesicle fusion"/>
    <property type="evidence" value="ECO:0007669"/>
    <property type="project" value="TreeGrafter"/>
</dbReference>
<reference evidence="10" key="1">
    <citation type="submission" date="2021-03" db="EMBL/GenBank/DDBJ databases">
        <authorList>
            <person name="Tagirdzhanova G."/>
        </authorList>
    </citation>
    <scope>NUCLEOTIDE SEQUENCE</scope>
</reference>
<dbReference type="PROSITE" id="PS50192">
    <property type="entry name" value="T_SNARE"/>
    <property type="match status" value="1"/>
</dbReference>
<dbReference type="EMBL" id="CAJPDT010000088">
    <property type="protein sequence ID" value="CAF9936089.1"/>
    <property type="molecule type" value="Genomic_DNA"/>
</dbReference>
<dbReference type="SMART" id="SM00397">
    <property type="entry name" value="t_SNARE"/>
    <property type="match status" value="1"/>
</dbReference>
<feature type="compositionally biased region" description="Low complexity" evidence="7">
    <location>
        <begin position="51"/>
        <end position="91"/>
    </location>
</feature>
<dbReference type="CDD" id="cd15849">
    <property type="entry name" value="SNARE_Sso1"/>
    <property type="match status" value="1"/>
</dbReference>
<dbReference type="InterPro" id="IPR010989">
    <property type="entry name" value="SNARE"/>
</dbReference>
<dbReference type="GO" id="GO:0031201">
    <property type="term" value="C:SNARE complex"/>
    <property type="evidence" value="ECO:0007669"/>
    <property type="project" value="TreeGrafter"/>
</dbReference>
<organism evidence="10 11">
    <name type="scientific">Imshaugia aleurites</name>
    <dbReference type="NCBI Taxonomy" id="172621"/>
    <lineage>
        <taxon>Eukaryota</taxon>
        <taxon>Fungi</taxon>
        <taxon>Dikarya</taxon>
        <taxon>Ascomycota</taxon>
        <taxon>Pezizomycotina</taxon>
        <taxon>Lecanoromycetes</taxon>
        <taxon>OSLEUM clade</taxon>
        <taxon>Lecanoromycetidae</taxon>
        <taxon>Lecanorales</taxon>
        <taxon>Lecanorineae</taxon>
        <taxon>Parmeliaceae</taxon>
        <taxon>Imshaugia</taxon>
    </lineage>
</organism>
<dbReference type="OrthoDB" id="10255013at2759"/>
<comment type="subcellular location">
    <subcellularLocation>
        <location evidence="1">Membrane</location>
        <topology evidence="1">Single-pass type IV membrane protein</topology>
    </subcellularLocation>
</comment>
<evidence type="ECO:0000256" key="1">
    <source>
        <dbReference type="ARBA" id="ARBA00004211"/>
    </source>
</evidence>
<evidence type="ECO:0000256" key="6">
    <source>
        <dbReference type="ARBA" id="ARBA00023136"/>
    </source>
</evidence>